<dbReference type="AlphaFoldDB" id="A0A699XSV2"/>
<protein>
    <submittedName>
        <fullName evidence="2">Uncharacterized protein</fullName>
    </submittedName>
</protein>
<evidence type="ECO:0000313" key="2">
    <source>
        <dbReference type="EMBL" id="GFD59104.1"/>
    </source>
</evidence>
<gene>
    <name evidence="2" type="ORF">Tci_931073</name>
</gene>
<evidence type="ECO:0000256" key="1">
    <source>
        <dbReference type="SAM" id="MobiDB-lite"/>
    </source>
</evidence>
<name>A0A699XSV2_TANCI</name>
<organism evidence="2">
    <name type="scientific">Tanacetum cinerariifolium</name>
    <name type="common">Dalmatian daisy</name>
    <name type="synonym">Chrysanthemum cinerariifolium</name>
    <dbReference type="NCBI Taxonomy" id="118510"/>
    <lineage>
        <taxon>Eukaryota</taxon>
        <taxon>Viridiplantae</taxon>
        <taxon>Streptophyta</taxon>
        <taxon>Embryophyta</taxon>
        <taxon>Tracheophyta</taxon>
        <taxon>Spermatophyta</taxon>
        <taxon>Magnoliopsida</taxon>
        <taxon>eudicotyledons</taxon>
        <taxon>Gunneridae</taxon>
        <taxon>Pentapetalae</taxon>
        <taxon>asterids</taxon>
        <taxon>campanulids</taxon>
        <taxon>Asterales</taxon>
        <taxon>Asteraceae</taxon>
        <taxon>Asteroideae</taxon>
        <taxon>Anthemideae</taxon>
        <taxon>Anthemidinae</taxon>
        <taxon>Tanacetum</taxon>
    </lineage>
</organism>
<feature type="non-terminal residue" evidence="2">
    <location>
        <position position="1"/>
    </location>
</feature>
<comment type="caution">
    <text evidence="2">The sequence shown here is derived from an EMBL/GenBank/DDBJ whole genome shotgun (WGS) entry which is preliminary data.</text>
</comment>
<reference evidence="2" key="1">
    <citation type="journal article" date="2019" name="Sci. Rep.">
        <title>Draft genome of Tanacetum cinerariifolium, the natural source of mosquito coil.</title>
        <authorList>
            <person name="Yamashiro T."/>
            <person name="Shiraishi A."/>
            <person name="Satake H."/>
            <person name="Nakayama K."/>
        </authorList>
    </citation>
    <scope>NUCLEOTIDE SEQUENCE</scope>
</reference>
<accession>A0A699XSV2</accession>
<proteinExistence type="predicted"/>
<feature type="region of interest" description="Disordered" evidence="1">
    <location>
        <begin position="48"/>
        <end position="83"/>
    </location>
</feature>
<sequence>QRPLARAALGRGGVLPGLAIGAKWPARQPVFLRQLLALEPLRRARRFPAPARHSAGAAAAARLAAERPQAAAGRNQQRQRLAA</sequence>
<dbReference type="EMBL" id="BKCJ011861112">
    <property type="protein sequence ID" value="GFD59104.1"/>
    <property type="molecule type" value="Genomic_DNA"/>
</dbReference>
<feature type="non-terminal residue" evidence="2">
    <location>
        <position position="83"/>
    </location>
</feature>